<evidence type="ECO:0000256" key="3">
    <source>
        <dbReference type="ARBA" id="ARBA00023163"/>
    </source>
</evidence>
<evidence type="ECO:0000259" key="6">
    <source>
        <dbReference type="PROSITE" id="PS50977"/>
    </source>
</evidence>
<organism evidence="7 8">
    <name type="scientific">Nannocystis pusilla</name>
    <dbReference type="NCBI Taxonomy" id="889268"/>
    <lineage>
        <taxon>Bacteria</taxon>
        <taxon>Pseudomonadati</taxon>
        <taxon>Myxococcota</taxon>
        <taxon>Polyangia</taxon>
        <taxon>Nannocystales</taxon>
        <taxon>Nannocystaceae</taxon>
        <taxon>Nannocystis</taxon>
    </lineage>
</organism>
<gene>
    <name evidence="7" type="ORF">OV079_40525</name>
</gene>
<evidence type="ECO:0000256" key="1">
    <source>
        <dbReference type="ARBA" id="ARBA00023015"/>
    </source>
</evidence>
<feature type="domain" description="HTH tetR-type" evidence="6">
    <location>
        <begin position="186"/>
        <end position="246"/>
    </location>
</feature>
<evidence type="ECO:0000256" key="4">
    <source>
        <dbReference type="PROSITE-ProRule" id="PRU00335"/>
    </source>
</evidence>
<dbReference type="PANTHER" id="PTHR30055">
    <property type="entry name" value="HTH-TYPE TRANSCRIPTIONAL REGULATOR RUTR"/>
    <property type="match status" value="1"/>
</dbReference>
<dbReference type="Proteomes" id="UP001150924">
    <property type="component" value="Unassembled WGS sequence"/>
</dbReference>
<dbReference type="PRINTS" id="PR00455">
    <property type="entry name" value="HTHTETR"/>
</dbReference>
<evidence type="ECO:0000256" key="5">
    <source>
        <dbReference type="SAM" id="MobiDB-lite"/>
    </source>
</evidence>
<dbReference type="InterPro" id="IPR023772">
    <property type="entry name" value="DNA-bd_HTH_TetR-type_CS"/>
</dbReference>
<accession>A0A9X3EYA9</accession>
<keyword evidence="2 4" id="KW-0238">DNA-binding</keyword>
<dbReference type="GO" id="GO:0003700">
    <property type="term" value="F:DNA-binding transcription factor activity"/>
    <property type="evidence" value="ECO:0007669"/>
    <property type="project" value="TreeGrafter"/>
</dbReference>
<keyword evidence="3" id="KW-0804">Transcription</keyword>
<keyword evidence="8" id="KW-1185">Reference proteome</keyword>
<comment type="caution">
    <text evidence="7">The sequence shown here is derived from an EMBL/GenBank/DDBJ whole genome shotgun (WGS) entry which is preliminary data.</text>
</comment>
<protein>
    <submittedName>
        <fullName evidence="7">TetR/AcrR family transcriptional regulator</fullName>
    </submittedName>
</protein>
<keyword evidence="1" id="KW-0805">Transcription regulation</keyword>
<dbReference type="GO" id="GO:0000976">
    <property type="term" value="F:transcription cis-regulatory region binding"/>
    <property type="evidence" value="ECO:0007669"/>
    <property type="project" value="TreeGrafter"/>
</dbReference>
<dbReference type="InterPro" id="IPR001647">
    <property type="entry name" value="HTH_TetR"/>
</dbReference>
<name>A0A9X3EYA9_9BACT</name>
<dbReference type="SUPFAM" id="SSF46689">
    <property type="entry name" value="Homeodomain-like"/>
    <property type="match status" value="1"/>
</dbReference>
<reference evidence="7" key="1">
    <citation type="submission" date="2022-11" db="EMBL/GenBank/DDBJ databases">
        <title>Minimal conservation of predation-associated metabolite biosynthetic gene clusters underscores biosynthetic potential of Myxococcota including descriptions for ten novel species: Archangium lansinium sp. nov., Myxococcus landrumus sp. nov., Nannocystis bai.</title>
        <authorList>
            <person name="Ahearne A."/>
            <person name="Stevens C."/>
            <person name="Phillips K."/>
        </authorList>
    </citation>
    <scope>NUCLEOTIDE SEQUENCE</scope>
    <source>
        <strain evidence="7">Na p29</strain>
    </source>
</reference>
<dbReference type="PROSITE" id="PS01081">
    <property type="entry name" value="HTH_TETR_1"/>
    <property type="match status" value="1"/>
</dbReference>
<dbReference type="EMBL" id="JAPNKE010000002">
    <property type="protein sequence ID" value="MCY1011735.1"/>
    <property type="molecule type" value="Genomic_DNA"/>
</dbReference>
<dbReference type="PROSITE" id="PS50977">
    <property type="entry name" value="HTH_TETR_2"/>
    <property type="match status" value="1"/>
</dbReference>
<proteinExistence type="predicted"/>
<dbReference type="InterPro" id="IPR050109">
    <property type="entry name" value="HTH-type_TetR-like_transc_reg"/>
</dbReference>
<sequence length="380" mass="41075">MSVEPAPVVVEPTPVVVESTASLSSGADEPAAGSSEQATQGRIIKDANETTRLAMDIGSHLITDDEPEQSPDILGFPRAVRFAGRLRQTSRYRPAGRPSISSADVRLHVLGPVHRSRCSVSRASNGRGADLLSVLLPAPSGGRRYGVGATTVIRVIVGSTRVPRMARKRTTSPLHPRKRPTQARAQRTYLAIVQAGARILERRGYEALTTNHVADLAGVGIASLYEYFPNKQSLVAEIVRHVLEEFLADLRANVTLVAASPHEDAMRAWIAAIFAAVHKRRSIVGVIFREVPFLWEIPAVEQARGLLLEVAFASRDLRARAVRTAMVPDATVYLLATMTGAAVLEAVLRPPPQYAPEVLIASLAEIVNRVRGERPDPTAS</sequence>
<dbReference type="AlphaFoldDB" id="A0A9X3EYA9"/>
<evidence type="ECO:0000256" key="2">
    <source>
        <dbReference type="ARBA" id="ARBA00023125"/>
    </source>
</evidence>
<evidence type="ECO:0000313" key="8">
    <source>
        <dbReference type="Proteomes" id="UP001150924"/>
    </source>
</evidence>
<dbReference type="PANTHER" id="PTHR30055:SF234">
    <property type="entry name" value="HTH-TYPE TRANSCRIPTIONAL REGULATOR BETI"/>
    <property type="match status" value="1"/>
</dbReference>
<feature type="region of interest" description="Disordered" evidence="5">
    <location>
        <begin position="20"/>
        <end position="45"/>
    </location>
</feature>
<dbReference type="RefSeq" id="WP_267775036.1">
    <property type="nucleotide sequence ID" value="NZ_JAPNKE010000002.1"/>
</dbReference>
<dbReference type="Gene3D" id="1.10.357.10">
    <property type="entry name" value="Tetracycline Repressor, domain 2"/>
    <property type="match status" value="1"/>
</dbReference>
<dbReference type="Pfam" id="PF00440">
    <property type="entry name" value="TetR_N"/>
    <property type="match status" value="1"/>
</dbReference>
<dbReference type="InterPro" id="IPR009057">
    <property type="entry name" value="Homeodomain-like_sf"/>
</dbReference>
<feature type="DNA-binding region" description="H-T-H motif" evidence="4">
    <location>
        <begin position="209"/>
        <end position="228"/>
    </location>
</feature>
<evidence type="ECO:0000313" key="7">
    <source>
        <dbReference type="EMBL" id="MCY1011735.1"/>
    </source>
</evidence>